<keyword evidence="1" id="KW-1133">Transmembrane helix</keyword>
<evidence type="ECO:0000313" key="2">
    <source>
        <dbReference type="EMBL" id="BDQ34288.1"/>
    </source>
</evidence>
<gene>
    <name evidence="2" type="ORF">JCM14722_18300</name>
</gene>
<proteinExistence type="predicted"/>
<dbReference type="Proteomes" id="UP001061361">
    <property type="component" value="Chromosome"/>
</dbReference>
<reference evidence="2" key="1">
    <citation type="submission" date="2022-08" db="EMBL/GenBank/DDBJ databases">
        <title>Genome Sequence of the sulphate-reducing bacterium, Pseudodesulfovibrio portus JCM14722.</title>
        <authorList>
            <person name="Kondo R."/>
            <person name="Kataoka T."/>
        </authorList>
    </citation>
    <scope>NUCLEOTIDE SEQUENCE</scope>
    <source>
        <strain evidence="2">JCM 14722</strain>
    </source>
</reference>
<evidence type="ECO:0000256" key="1">
    <source>
        <dbReference type="SAM" id="Phobius"/>
    </source>
</evidence>
<organism evidence="2 3">
    <name type="scientific">Pseudodesulfovibrio portus</name>
    <dbReference type="NCBI Taxonomy" id="231439"/>
    <lineage>
        <taxon>Bacteria</taxon>
        <taxon>Pseudomonadati</taxon>
        <taxon>Thermodesulfobacteriota</taxon>
        <taxon>Desulfovibrionia</taxon>
        <taxon>Desulfovibrionales</taxon>
        <taxon>Desulfovibrionaceae</taxon>
    </lineage>
</organism>
<keyword evidence="1" id="KW-0472">Membrane</keyword>
<keyword evidence="3" id="KW-1185">Reference proteome</keyword>
<evidence type="ECO:0000313" key="3">
    <source>
        <dbReference type="Proteomes" id="UP001061361"/>
    </source>
</evidence>
<sequence>MSMDNDTRLAMMNMRNDARTAQAVPARRRNFRRYRRIAGATVTAFALTLFTRGA</sequence>
<protein>
    <submittedName>
        <fullName evidence="2">Uncharacterized protein</fullName>
    </submittedName>
</protein>
<dbReference type="EMBL" id="AP026708">
    <property type="protein sequence ID" value="BDQ34288.1"/>
    <property type="molecule type" value="Genomic_DNA"/>
</dbReference>
<name>A0ABN6RX25_9BACT</name>
<feature type="transmembrane region" description="Helical" evidence="1">
    <location>
        <begin position="37"/>
        <end position="53"/>
    </location>
</feature>
<dbReference type="RefSeq" id="WP_264981191.1">
    <property type="nucleotide sequence ID" value="NZ_AP026708.1"/>
</dbReference>
<accession>A0ABN6RX25</accession>
<keyword evidence="1" id="KW-0812">Transmembrane</keyword>